<name>A0ABQ5LW07_9RHOB</name>
<dbReference type="RefSeq" id="WP_281843182.1">
    <property type="nucleotide sequence ID" value="NZ_BROH01000010.1"/>
</dbReference>
<evidence type="ECO:0000313" key="2">
    <source>
        <dbReference type="Proteomes" id="UP001144205"/>
    </source>
</evidence>
<evidence type="ECO:0008006" key="3">
    <source>
        <dbReference type="Google" id="ProtNLM"/>
    </source>
</evidence>
<reference evidence="1" key="1">
    <citation type="journal article" date="2023" name="Int. J. Syst. Evol. Microbiol.">
        <title>Sinisalibacter aestuarii sp. nov., isolated from estuarine sediment of the Arakawa River.</title>
        <authorList>
            <person name="Arafat S.T."/>
            <person name="Hirano S."/>
            <person name="Sato A."/>
            <person name="Takeuchi K."/>
            <person name="Yasuda T."/>
            <person name="Terahara T."/>
            <person name="Hamada M."/>
            <person name="Kobayashi T."/>
        </authorList>
    </citation>
    <scope>NUCLEOTIDE SEQUENCE</scope>
    <source>
        <strain evidence="1">B-399</strain>
    </source>
</reference>
<accession>A0ABQ5LW07</accession>
<organism evidence="1 2">
    <name type="scientific">Sinisalibacter aestuarii</name>
    <dbReference type="NCBI Taxonomy" id="2949426"/>
    <lineage>
        <taxon>Bacteria</taxon>
        <taxon>Pseudomonadati</taxon>
        <taxon>Pseudomonadota</taxon>
        <taxon>Alphaproteobacteria</taxon>
        <taxon>Rhodobacterales</taxon>
        <taxon>Roseobacteraceae</taxon>
        <taxon>Sinisalibacter</taxon>
    </lineage>
</organism>
<sequence>MAYIATAHNAADHRSLMSRVLTALGNFFSDYAEARSRSAEIEALTRLTDAELAKRGLTREGIVHHVFSSSFYL</sequence>
<dbReference type="EMBL" id="BROH01000010">
    <property type="protein sequence ID" value="GKY89146.1"/>
    <property type="molecule type" value="Genomic_DNA"/>
</dbReference>
<comment type="caution">
    <text evidence="1">The sequence shown here is derived from an EMBL/GenBank/DDBJ whole genome shotgun (WGS) entry which is preliminary data.</text>
</comment>
<gene>
    <name evidence="1" type="ORF">STA1M1_30150</name>
</gene>
<evidence type="ECO:0000313" key="1">
    <source>
        <dbReference type="EMBL" id="GKY89146.1"/>
    </source>
</evidence>
<keyword evidence="2" id="KW-1185">Reference proteome</keyword>
<protein>
    <recommendedName>
        <fullName evidence="3">DUF1127 domain-containing protein</fullName>
    </recommendedName>
</protein>
<dbReference type="Proteomes" id="UP001144205">
    <property type="component" value="Unassembled WGS sequence"/>
</dbReference>
<proteinExistence type="predicted"/>